<dbReference type="GeneID" id="114657495"/>
<evidence type="ECO:0000256" key="5">
    <source>
        <dbReference type="ARBA" id="ARBA00022989"/>
    </source>
</evidence>
<dbReference type="GO" id="GO:0016324">
    <property type="term" value="C:apical plasma membrane"/>
    <property type="evidence" value="ECO:0007669"/>
    <property type="project" value="UniProtKB-SubCell"/>
</dbReference>
<evidence type="ECO:0000256" key="2">
    <source>
        <dbReference type="ARBA" id="ARBA00011815"/>
    </source>
</evidence>
<feature type="transmembrane region" description="Helical" evidence="13">
    <location>
        <begin position="71"/>
        <end position="93"/>
    </location>
</feature>
<feature type="domain" description="MARVEL" evidence="14">
    <location>
        <begin position="37"/>
        <end position="169"/>
    </location>
</feature>
<dbReference type="InterPro" id="IPR050578">
    <property type="entry name" value="MARVEL-CKLF_proteins"/>
</dbReference>
<keyword evidence="16" id="KW-1185">Reference proteome</keyword>
<organism evidence="15 16">
    <name type="scientific">Erpetoichthys calabaricus</name>
    <name type="common">Rope fish</name>
    <name type="synonym">Calamoichthys calabaricus</name>
    <dbReference type="NCBI Taxonomy" id="27687"/>
    <lineage>
        <taxon>Eukaryota</taxon>
        <taxon>Metazoa</taxon>
        <taxon>Chordata</taxon>
        <taxon>Craniata</taxon>
        <taxon>Vertebrata</taxon>
        <taxon>Euteleostomi</taxon>
        <taxon>Actinopterygii</taxon>
        <taxon>Polypteriformes</taxon>
        <taxon>Polypteridae</taxon>
        <taxon>Erpetoichthys</taxon>
    </lineage>
</organism>
<reference evidence="15" key="3">
    <citation type="submission" date="2025-09" db="UniProtKB">
        <authorList>
            <consortium name="Ensembl"/>
        </authorList>
    </citation>
    <scope>IDENTIFICATION</scope>
</reference>
<evidence type="ECO:0000313" key="15">
    <source>
        <dbReference type="Ensembl" id="ENSECRP00000009586.1"/>
    </source>
</evidence>
<dbReference type="GO" id="GO:0019911">
    <property type="term" value="F:structural constituent of myelin sheath"/>
    <property type="evidence" value="ECO:0007669"/>
    <property type="project" value="TreeGrafter"/>
</dbReference>
<dbReference type="GO" id="GO:0042552">
    <property type="term" value="P:myelination"/>
    <property type="evidence" value="ECO:0007669"/>
    <property type="project" value="TreeGrafter"/>
</dbReference>
<dbReference type="PANTHER" id="PTHR22776">
    <property type="entry name" value="MARVEL-CONTAINING POTENTIAL LIPID RAFT-ASSOCIATED PROTEIN"/>
    <property type="match status" value="1"/>
</dbReference>
<dbReference type="PANTHER" id="PTHR22776:SF9">
    <property type="entry name" value="PLASMOLIPIN"/>
    <property type="match status" value="1"/>
</dbReference>
<evidence type="ECO:0000256" key="4">
    <source>
        <dbReference type="ARBA" id="ARBA00022692"/>
    </source>
</evidence>
<evidence type="ECO:0000256" key="1">
    <source>
        <dbReference type="ARBA" id="ARBA00004424"/>
    </source>
</evidence>
<keyword evidence="5 13" id="KW-1133">Transmembrane helix</keyword>
<evidence type="ECO:0000256" key="12">
    <source>
        <dbReference type="SAM" id="MobiDB-lite"/>
    </source>
</evidence>
<dbReference type="GeneTree" id="ENSGT00940000156011"/>
<reference evidence="15" key="1">
    <citation type="submission" date="2021-06" db="EMBL/GenBank/DDBJ databases">
        <authorList>
            <consortium name="Wellcome Sanger Institute Data Sharing"/>
        </authorList>
    </citation>
    <scope>NUCLEOTIDE SEQUENCE [LARGE SCALE GENOMIC DNA]</scope>
</reference>
<comment type="subunit">
    <text evidence="2">Forms oligomers.</text>
</comment>
<gene>
    <name evidence="15" type="primary">PLLP</name>
    <name evidence="15" type="synonym">pllp</name>
</gene>
<evidence type="ECO:0000259" key="14">
    <source>
        <dbReference type="PROSITE" id="PS51225"/>
    </source>
</evidence>
<evidence type="ECO:0000256" key="10">
    <source>
        <dbReference type="ARBA" id="ARBA00050050"/>
    </source>
</evidence>
<evidence type="ECO:0000256" key="11">
    <source>
        <dbReference type="PROSITE-ProRule" id="PRU00581"/>
    </source>
</evidence>
<accession>A0A8C4S194</accession>
<dbReference type="Pfam" id="PF01284">
    <property type="entry name" value="MARVEL"/>
    <property type="match status" value="1"/>
</dbReference>
<comment type="similarity">
    <text evidence="7">Belongs to the MAL family.</text>
</comment>
<evidence type="ECO:0000256" key="7">
    <source>
        <dbReference type="ARBA" id="ARBA00034721"/>
    </source>
</evidence>
<evidence type="ECO:0000313" key="16">
    <source>
        <dbReference type="Proteomes" id="UP000694620"/>
    </source>
</evidence>
<keyword evidence="6 11" id="KW-0472">Membrane</keyword>
<proteinExistence type="inferred from homology"/>
<evidence type="ECO:0000256" key="13">
    <source>
        <dbReference type="SAM" id="Phobius"/>
    </source>
</evidence>
<evidence type="ECO:0000256" key="9">
    <source>
        <dbReference type="ARBA" id="ARBA00050024"/>
    </source>
</evidence>
<feature type="transmembrane region" description="Helical" evidence="13">
    <location>
        <begin position="146"/>
        <end position="166"/>
    </location>
</feature>
<evidence type="ECO:0000256" key="8">
    <source>
        <dbReference type="ARBA" id="ARBA00049979"/>
    </source>
</evidence>
<dbReference type="Ensembl" id="ENSECRT00000009749.1">
    <property type="protein sequence ID" value="ENSECRP00000009586.1"/>
    <property type="gene ID" value="ENSECRG00000006432.1"/>
</dbReference>
<dbReference type="PRINTS" id="PR01884">
    <property type="entry name" value="MALPROTEIN"/>
</dbReference>
<keyword evidence="3" id="KW-1003">Cell membrane</keyword>
<dbReference type="OrthoDB" id="6258237at2759"/>
<feature type="transmembrane region" description="Helical" evidence="13">
    <location>
        <begin position="44"/>
        <end position="65"/>
    </location>
</feature>
<keyword evidence="4 11" id="KW-0812">Transmembrane</keyword>
<dbReference type="AlphaFoldDB" id="A0A8C4S194"/>
<evidence type="ECO:0000256" key="3">
    <source>
        <dbReference type="ARBA" id="ARBA00022475"/>
    </source>
</evidence>
<name>A0A8C4S194_ERPCA</name>
<evidence type="ECO:0000256" key="6">
    <source>
        <dbReference type="ARBA" id="ARBA00023136"/>
    </source>
</evidence>
<protein>
    <recommendedName>
        <fullName evidence="9">Plasmolipin</fullName>
    </recommendedName>
    <alternativeName>
        <fullName evidence="10">Plasma membrane proteolipid</fullName>
    </alternativeName>
</protein>
<comment type="subcellular location">
    <subcellularLocation>
        <location evidence="1">Apical cell membrane</location>
        <topology evidence="1">Multi-pass membrane protein</topology>
    </subcellularLocation>
    <subcellularLocation>
        <location evidence="8">Myelin membrane</location>
        <topology evidence="8">Multi-pass membrane protein</topology>
    </subcellularLocation>
</comment>
<sequence>MMETFPAKVNTETSSPPPSSSSSSRVTVANIQVNLLFLRSLTGILIILEIALGLLVWALIAGSWYTASPGFGWVMFVSILLWILTIFLFGIYFTDTQEKVPAVPWTLTIMSFNVASTVLYITAFIVNAASVKYSVSWQDYNSKAAAAFFACLTMIAYGASAFLSFLNWRGSGSNAATSQATGNNPA</sequence>
<dbReference type="Proteomes" id="UP000694620">
    <property type="component" value="Chromosome 9"/>
</dbReference>
<dbReference type="InterPro" id="IPR013295">
    <property type="entry name" value="MAL"/>
</dbReference>
<reference evidence="15" key="2">
    <citation type="submission" date="2025-08" db="UniProtKB">
        <authorList>
            <consortium name="Ensembl"/>
        </authorList>
    </citation>
    <scope>IDENTIFICATION</scope>
</reference>
<dbReference type="InterPro" id="IPR008253">
    <property type="entry name" value="Marvel"/>
</dbReference>
<feature type="transmembrane region" description="Helical" evidence="13">
    <location>
        <begin position="105"/>
        <end position="126"/>
    </location>
</feature>
<dbReference type="GO" id="GO:0043209">
    <property type="term" value="C:myelin sheath"/>
    <property type="evidence" value="ECO:0007669"/>
    <property type="project" value="UniProtKB-SubCell"/>
</dbReference>
<dbReference type="PROSITE" id="PS51225">
    <property type="entry name" value="MARVEL"/>
    <property type="match status" value="1"/>
</dbReference>
<feature type="region of interest" description="Disordered" evidence="12">
    <location>
        <begin position="1"/>
        <end position="24"/>
    </location>
</feature>
<dbReference type="CTD" id="51090"/>
<dbReference type="RefSeq" id="XP_028665192.1">
    <property type="nucleotide sequence ID" value="XM_028809359.2"/>
</dbReference>